<organism evidence="1 2">
    <name type="scientific">Xenopus laevis</name>
    <name type="common">African clawed frog</name>
    <dbReference type="NCBI Taxonomy" id="8355"/>
    <lineage>
        <taxon>Eukaryota</taxon>
        <taxon>Metazoa</taxon>
        <taxon>Chordata</taxon>
        <taxon>Craniata</taxon>
        <taxon>Vertebrata</taxon>
        <taxon>Euteleostomi</taxon>
        <taxon>Amphibia</taxon>
        <taxon>Batrachia</taxon>
        <taxon>Anura</taxon>
        <taxon>Pipoidea</taxon>
        <taxon>Pipidae</taxon>
        <taxon>Xenopodinae</taxon>
        <taxon>Xenopus</taxon>
        <taxon>Xenopus</taxon>
    </lineage>
</organism>
<name>A0A974E4M5_XENLA</name>
<dbReference type="AlphaFoldDB" id="A0A974E4M5"/>
<accession>A0A974E4M5</accession>
<gene>
    <name evidence="1" type="ORF">XELAEV_18008433mg</name>
</gene>
<sequence>MYLIELFSRNPNLFIHQPNLLLLAALSKRHPPVKDQPQLLVISNWNTCGTLQKDIIIQRVVATPICDR</sequence>
<proteinExistence type="predicted"/>
<dbReference type="EMBL" id="CM004466">
    <property type="protein sequence ID" value="OCU02667.1"/>
    <property type="molecule type" value="Genomic_DNA"/>
</dbReference>
<dbReference type="Proteomes" id="UP000694892">
    <property type="component" value="Chromosome 1L"/>
</dbReference>
<protein>
    <submittedName>
        <fullName evidence="1">Uncharacterized protein</fullName>
    </submittedName>
</protein>
<reference evidence="2" key="1">
    <citation type="journal article" date="2016" name="Nature">
        <title>Genome evolution in the allotetraploid frog Xenopus laevis.</title>
        <authorList>
            <person name="Session A.M."/>
            <person name="Uno Y."/>
            <person name="Kwon T."/>
            <person name="Chapman J.A."/>
            <person name="Toyoda A."/>
            <person name="Takahashi S."/>
            <person name="Fukui A."/>
            <person name="Hikosaka A."/>
            <person name="Suzuki A."/>
            <person name="Kondo M."/>
            <person name="van Heeringen S.J."/>
            <person name="Quigley I."/>
            <person name="Heinz S."/>
            <person name="Ogino H."/>
            <person name="Ochi H."/>
            <person name="Hellsten U."/>
            <person name="Lyons J.B."/>
            <person name="Simakov O."/>
            <person name="Putnam N."/>
            <person name="Stites J."/>
            <person name="Kuroki Y."/>
            <person name="Tanaka T."/>
            <person name="Michiue T."/>
            <person name="Watanabe M."/>
            <person name="Bogdanovic O."/>
            <person name="Lister R."/>
            <person name="Georgiou G."/>
            <person name="Paranjpe S.S."/>
            <person name="van Kruijsbergen I."/>
            <person name="Shu S."/>
            <person name="Carlson J."/>
            <person name="Kinoshita T."/>
            <person name="Ohta Y."/>
            <person name="Mawaribuchi S."/>
            <person name="Jenkins J."/>
            <person name="Grimwood J."/>
            <person name="Schmutz J."/>
            <person name="Mitros T."/>
            <person name="Mozaffari S.V."/>
            <person name="Suzuki Y."/>
            <person name="Haramoto Y."/>
            <person name="Yamamoto T.S."/>
            <person name="Takagi C."/>
            <person name="Heald R."/>
            <person name="Miller K."/>
            <person name="Haudenschild C."/>
            <person name="Kitzman J."/>
            <person name="Nakayama T."/>
            <person name="Izutsu Y."/>
            <person name="Robert J."/>
            <person name="Fortriede J."/>
            <person name="Burns K."/>
            <person name="Lotay V."/>
            <person name="Karimi K."/>
            <person name="Yasuoka Y."/>
            <person name="Dichmann D.S."/>
            <person name="Flajnik M.F."/>
            <person name="Houston D.W."/>
            <person name="Shendure J."/>
            <person name="DuPasquier L."/>
            <person name="Vize P.D."/>
            <person name="Zorn A.M."/>
            <person name="Ito M."/>
            <person name="Marcotte E.M."/>
            <person name="Wallingford J.B."/>
            <person name="Ito Y."/>
            <person name="Asashima M."/>
            <person name="Ueno N."/>
            <person name="Matsuda Y."/>
            <person name="Veenstra G.J."/>
            <person name="Fujiyama A."/>
            <person name="Harland R.M."/>
            <person name="Taira M."/>
            <person name="Rokhsar D.S."/>
        </authorList>
    </citation>
    <scope>NUCLEOTIDE SEQUENCE [LARGE SCALE GENOMIC DNA]</scope>
    <source>
        <strain evidence="2">J</strain>
    </source>
</reference>
<evidence type="ECO:0000313" key="2">
    <source>
        <dbReference type="Proteomes" id="UP000694892"/>
    </source>
</evidence>
<evidence type="ECO:0000313" key="1">
    <source>
        <dbReference type="EMBL" id="OCU02667.1"/>
    </source>
</evidence>